<evidence type="ECO:0000313" key="2">
    <source>
        <dbReference type="Proteomes" id="UP000789525"/>
    </source>
</evidence>
<proteinExistence type="predicted"/>
<keyword evidence="2" id="KW-1185">Reference proteome</keyword>
<dbReference type="Proteomes" id="UP000789525">
    <property type="component" value="Unassembled WGS sequence"/>
</dbReference>
<protein>
    <submittedName>
        <fullName evidence="1">16359_t:CDS:1</fullName>
    </submittedName>
</protein>
<organism evidence="1 2">
    <name type="scientific">Acaulospora colombiana</name>
    <dbReference type="NCBI Taxonomy" id="27376"/>
    <lineage>
        <taxon>Eukaryota</taxon>
        <taxon>Fungi</taxon>
        <taxon>Fungi incertae sedis</taxon>
        <taxon>Mucoromycota</taxon>
        <taxon>Glomeromycotina</taxon>
        <taxon>Glomeromycetes</taxon>
        <taxon>Diversisporales</taxon>
        <taxon>Acaulosporaceae</taxon>
        <taxon>Acaulospora</taxon>
    </lineage>
</organism>
<gene>
    <name evidence="1" type="ORF">ACOLOM_LOCUS13647</name>
</gene>
<reference evidence="1" key="1">
    <citation type="submission" date="2021-06" db="EMBL/GenBank/DDBJ databases">
        <authorList>
            <person name="Kallberg Y."/>
            <person name="Tangrot J."/>
            <person name="Rosling A."/>
        </authorList>
    </citation>
    <scope>NUCLEOTIDE SEQUENCE</scope>
    <source>
        <strain evidence="1">CL356</strain>
    </source>
</reference>
<sequence length="80" mass="9629">EQDPELDCIPQQRLQEKKIVQRIKHIPMKCPRWVQKIKHDKWDRCKLALPPQANSFKFPQRNGEVVKARADDTDERLKQR</sequence>
<feature type="non-terminal residue" evidence="1">
    <location>
        <position position="1"/>
    </location>
</feature>
<evidence type="ECO:0000313" key="1">
    <source>
        <dbReference type="EMBL" id="CAG8769034.1"/>
    </source>
</evidence>
<dbReference type="EMBL" id="CAJVPT010063689">
    <property type="protein sequence ID" value="CAG8769034.1"/>
    <property type="molecule type" value="Genomic_DNA"/>
</dbReference>
<name>A0ACA9QYA8_9GLOM</name>
<accession>A0ACA9QYA8</accession>
<comment type="caution">
    <text evidence="1">The sequence shown here is derived from an EMBL/GenBank/DDBJ whole genome shotgun (WGS) entry which is preliminary data.</text>
</comment>